<dbReference type="InterPro" id="IPR002099">
    <property type="entry name" value="MutL/Mlh/PMS"/>
</dbReference>
<evidence type="ECO:0000256" key="3">
    <source>
        <dbReference type="ARBA" id="ARBA00023204"/>
    </source>
</evidence>
<comment type="similarity">
    <text evidence="1">Belongs to the DNA mismatch repair MutL/HexB family.</text>
</comment>
<evidence type="ECO:0000313" key="7">
    <source>
        <dbReference type="Proteomes" id="UP001367508"/>
    </source>
</evidence>
<dbReference type="InterPro" id="IPR042121">
    <property type="entry name" value="MutL_C_regsub"/>
</dbReference>
<dbReference type="InterPro" id="IPR013507">
    <property type="entry name" value="DNA_mismatch_S5_2-like"/>
</dbReference>
<evidence type="ECO:0000256" key="1">
    <source>
        <dbReference type="ARBA" id="ARBA00006082"/>
    </source>
</evidence>
<evidence type="ECO:0000256" key="4">
    <source>
        <dbReference type="SAM" id="MobiDB-lite"/>
    </source>
</evidence>
<dbReference type="PANTHER" id="PTHR10073">
    <property type="entry name" value="DNA MISMATCH REPAIR PROTEIN MLH, PMS, MUTL"/>
    <property type="match status" value="1"/>
</dbReference>
<dbReference type="InterPro" id="IPR042120">
    <property type="entry name" value="MutL_C_dimsub"/>
</dbReference>
<evidence type="ECO:0000259" key="5">
    <source>
        <dbReference type="SMART" id="SM01340"/>
    </source>
</evidence>
<dbReference type="Proteomes" id="UP001367508">
    <property type="component" value="Unassembled WGS sequence"/>
</dbReference>
<feature type="region of interest" description="Disordered" evidence="4">
    <location>
        <begin position="773"/>
        <end position="803"/>
    </location>
</feature>
<organism evidence="6 7">
    <name type="scientific">Canavalia gladiata</name>
    <name type="common">Sword bean</name>
    <name type="synonym">Dolichos gladiatus</name>
    <dbReference type="NCBI Taxonomy" id="3824"/>
    <lineage>
        <taxon>Eukaryota</taxon>
        <taxon>Viridiplantae</taxon>
        <taxon>Streptophyta</taxon>
        <taxon>Embryophyta</taxon>
        <taxon>Tracheophyta</taxon>
        <taxon>Spermatophyta</taxon>
        <taxon>Magnoliopsida</taxon>
        <taxon>eudicotyledons</taxon>
        <taxon>Gunneridae</taxon>
        <taxon>Pentapetalae</taxon>
        <taxon>rosids</taxon>
        <taxon>fabids</taxon>
        <taxon>Fabales</taxon>
        <taxon>Fabaceae</taxon>
        <taxon>Papilionoideae</taxon>
        <taxon>50 kb inversion clade</taxon>
        <taxon>NPAAA clade</taxon>
        <taxon>indigoferoid/millettioid clade</taxon>
        <taxon>Phaseoleae</taxon>
        <taxon>Canavalia</taxon>
    </lineage>
</organism>
<dbReference type="Gene3D" id="3.30.1540.20">
    <property type="entry name" value="MutL, C-terminal domain, dimerisation subdomain"/>
    <property type="match status" value="1"/>
</dbReference>
<dbReference type="SUPFAM" id="SSF54211">
    <property type="entry name" value="Ribosomal protein S5 domain 2-like"/>
    <property type="match status" value="1"/>
</dbReference>
<name>A0AAN9PR54_CANGL</name>
<dbReference type="SUPFAM" id="SSF55874">
    <property type="entry name" value="ATPase domain of HSP90 chaperone/DNA topoisomerase II/histidine kinase"/>
    <property type="match status" value="1"/>
</dbReference>
<feature type="domain" description="DNA mismatch repair protein S5" evidence="5">
    <location>
        <begin position="215"/>
        <end position="350"/>
    </location>
</feature>
<evidence type="ECO:0000256" key="2">
    <source>
        <dbReference type="ARBA" id="ARBA00022763"/>
    </source>
</evidence>
<dbReference type="GO" id="GO:0016887">
    <property type="term" value="F:ATP hydrolysis activity"/>
    <property type="evidence" value="ECO:0007669"/>
    <property type="project" value="InterPro"/>
</dbReference>
<dbReference type="PROSITE" id="PS00058">
    <property type="entry name" value="DNA_MISMATCH_REPAIR_1"/>
    <property type="match status" value="1"/>
</dbReference>
<dbReference type="InterPro" id="IPR020568">
    <property type="entry name" value="Ribosomal_Su5_D2-typ_SF"/>
</dbReference>
<proteinExistence type="inferred from homology"/>
<feature type="compositionally biased region" description="Basic and acidic residues" evidence="4">
    <location>
        <begin position="785"/>
        <end position="795"/>
    </location>
</feature>
<dbReference type="GO" id="GO:0006298">
    <property type="term" value="P:mismatch repair"/>
    <property type="evidence" value="ECO:0007669"/>
    <property type="project" value="InterPro"/>
</dbReference>
<accession>A0AAN9PR54</accession>
<dbReference type="Gene3D" id="3.30.1370.100">
    <property type="entry name" value="MutL, C-terminal domain, regulatory subdomain"/>
    <property type="match status" value="1"/>
</dbReference>
<comment type="caution">
    <text evidence="6">The sequence shown here is derived from an EMBL/GenBank/DDBJ whole genome shotgun (WGS) entry which is preliminary data.</text>
</comment>
<dbReference type="InterPro" id="IPR038973">
    <property type="entry name" value="MutL/Mlh/Pms-like"/>
</dbReference>
<keyword evidence="3" id="KW-0234">DNA repair</keyword>
<keyword evidence="7" id="KW-1185">Reference proteome</keyword>
<dbReference type="FunFam" id="3.30.1370.100:FF:000007">
    <property type="entry name" value="MUTL protein homolog 3"/>
    <property type="match status" value="1"/>
</dbReference>
<dbReference type="EMBL" id="JAYMYQ010000010">
    <property type="protein sequence ID" value="KAK7307431.1"/>
    <property type="molecule type" value="Genomic_DNA"/>
</dbReference>
<dbReference type="GO" id="GO:0030983">
    <property type="term" value="F:mismatched DNA binding"/>
    <property type="evidence" value="ECO:0007669"/>
    <property type="project" value="InterPro"/>
</dbReference>
<protein>
    <recommendedName>
        <fullName evidence="5">DNA mismatch repair protein S5 domain-containing protein</fullName>
    </recommendedName>
</protein>
<dbReference type="InterPro" id="IPR036890">
    <property type="entry name" value="HATPase_C_sf"/>
</dbReference>
<dbReference type="Gene3D" id="3.30.565.10">
    <property type="entry name" value="Histidine kinase-like ATPase, C-terminal domain"/>
    <property type="match status" value="1"/>
</dbReference>
<dbReference type="PANTHER" id="PTHR10073:SF47">
    <property type="entry name" value="DNA MISMATCH REPAIR PROTEIN MLH3"/>
    <property type="match status" value="1"/>
</dbReference>
<dbReference type="Gene3D" id="3.30.230.10">
    <property type="match status" value="1"/>
</dbReference>
<evidence type="ECO:0000313" key="6">
    <source>
        <dbReference type="EMBL" id="KAK7307431.1"/>
    </source>
</evidence>
<feature type="compositionally biased region" description="Basic residues" evidence="4">
    <location>
        <begin position="774"/>
        <end position="784"/>
    </location>
</feature>
<reference evidence="6 7" key="1">
    <citation type="submission" date="2024-01" db="EMBL/GenBank/DDBJ databases">
        <title>The genomes of 5 underutilized Papilionoideae crops provide insights into root nodulation and disease resistanc.</title>
        <authorList>
            <person name="Jiang F."/>
        </authorList>
    </citation>
    <scope>NUCLEOTIDE SEQUENCE [LARGE SCALE GENOMIC DNA]</scope>
    <source>
        <strain evidence="6">LVBAO_FW01</strain>
        <tissue evidence="6">Leaves</tissue>
    </source>
</reference>
<gene>
    <name evidence="6" type="ORF">VNO77_40485</name>
</gene>
<dbReference type="GO" id="GO:0005524">
    <property type="term" value="F:ATP binding"/>
    <property type="evidence" value="ECO:0007669"/>
    <property type="project" value="InterPro"/>
</dbReference>
<dbReference type="FunFam" id="3.30.565.10:FF:000003">
    <property type="entry name" value="DNA mismatch repair endonuclease MutL"/>
    <property type="match status" value="1"/>
</dbReference>
<dbReference type="InterPro" id="IPR037198">
    <property type="entry name" value="MutL_C_sf"/>
</dbReference>
<dbReference type="SUPFAM" id="SSF118116">
    <property type="entry name" value="DNA mismatch repair protein MutL"/>
    <property type="match status" value="1"/>
</dbReference>
<dbReference type="InterPro" id="IPR014721">
    <property type="entry name" value="Ribsml_uS5_D2-typ_fold_subgr"/>
</dbReference>
<dbReference type="SMART" id="SM01340">
    <property type="entry name" value="DNA_mis_repair"/>
    <property type="match status" value="1"/>
</dbReference>
<dbReference type="NCBIfam" id="TIGR00585">
    <property type="entry name" value="mutl"/>
    <property type="match status" value="1"/>
</dbReference>
<dbReference type="Pfam" id="PF01119">
    <property type="entry name" value="DNA_mis_repair"/>
    <property type="match status" value="1"/>
</dbReference>
<sequence length="1315" mass="149139">MASIRHLPEAVRSSVRSGIFLFDFARVVEELIFNSLDARATKVSVFVSVGSCYLKVVDDGCGITRDGLELVGERYAATSKFLNLADLNAKSEHFGFRGEALASISEVSLLEIVTRTSGRPNGYQKVLKGCKCLYLGIDDHRKEVGTAVVVRDLFYNQPVRRKYMQSSPNKVLQSIKKCVMRLSLVRPNISFRIVDIEREDELFCTHSASSPLSLVTSGFGMELSSSLLNLEVENDVIKLSGYISSPCNTLNMKVLQYVYINSQFVCKGPIHKVLNQLSTAFEHRNSWNTDNEFQNKKRTKSQACPAYILNLSCPRSLYDLSFEPSKTCVKFKDWTPILNFIEKAIKQFWEDNIACAKFSNKATYISQGDQPKKANVNVISGVSDISEFRNQNRKDCLDLFSNSDKLIDDHHQSNMEDVRTSLGYLHQETAMFKEQKSKGDFLCQTGYSGNLLDVSYAKCMSTVMRKYTSLLMYDNNDLLQENYFFDGKISAAEKFYCNVPFDAPSSSHRRKFHEVDADVISESFEDDLLYDCNRFSSDVSISRELQKPFLKRCSTQEGSILHEKALFVNDEHKLQTDSFWSKQNLGEDYGSDKDLYSLSCPEVAKKLKMSEDSDFLVRTFAAENSLTAVSCYSATQIGCSGSDDQLLNSEWHPVCQEPSSQATALGVYHTTDIKDDLRGRSRYKRIHHTELFDDRDNECNFNYSISRNANQHHCTTSFTNIGFNFDDAGDCVEMFDRLVDWPNFGDMYSTKRSDILDKELDWLLPESHVINCKRPSKNKGKRDHFRNSTSEENHERSRRSFSAPPFHRSKRRFFSLNHPSEMIAKRWTGQASNPAFNHQEATDFKYPQQSPTALYPSTDDLFMQEFKTNVEQSSEVLGDTHINDITKIDRFESFNIQNSAPFRGPNGGTAHLKLQLCCQYLEANYVTYKIFVGIVNGLFDLTISMTFVQNILANVQSQNNILDISSGLLHLAGDSLIPETISRKCLEDAKVLHQVDKKFIPIVAGRTLAVIDQIYMQLHPYTWKKNPCSYGYIYLPHHPAISLSAFCSGSAKEGRSVMAWWSTRKIQLKLSPLACVTSAYYKSTCSHGSKHTAQNCSLNSSFHDPFKLHAADERIRLEEFRQKVLSGEAKAITYLDAEQELVLPEIGYQLLHSYSEQIKDWGWICNIHAKKSESFRRNLDILNRPQMAVILIAVNTVLFSPFNFLADTNGSSAMPPSVIRVLNLKACRGAIMFGDSLLPSECSLLVEELKHTSLCFQCAHGRPTTVPLVNLEALHNQIANLGLMNKRSNGEWHRLHRHKICVERAAQRLCSARGS</sequence>
<dbReference type="Pfam" id="PF13589">
    <property type="entry name" value="HATPase_c_3"/>
    <property type="match status" value="1"/>
</dbReference>
<dbReference type="CDD" id="cd16926">
    <property type="entry name" value="HATPase_MutL-MLH-PMS-like"/>
    <property type="match status" value="1"/>
</dbReference>
<dbReference type="InterPro" id="IPR014762">
    <property type="entry name" value="DNA_mismatch_repair_CS"/>
</dbReference>
<dbReference type="GO" id="GO:0140664">
    <property type="term" value="F:ATP-dependent DNA damage sensor activity"/>
    <property type="evidence" value="ECO:0007669"/>
    <property type="project" value="InterPro"/>
</dbReference>
<dbReference type="GO" id="GO:0032300">
    <property type="term" value="C:mismatch repair complex"/>
    <property type="evidence" value="ECO:0007669"/>
    <property type="project" value="InterPro"/>
</dbReference>
<keyword evidence="2" id="KW-0227">DNA damage</keyword>